<dbReference type="InterPro" id="IPR006016">
    <property type="entry name" value="UspA"/>
</dbReference>
<proteinExistence type="inferred from homology"/>
<evidence type="ECO:0000256" key="4">
    <source>
        <dbReference type="ARBA" id="ARBA00037131"/>
    </source>
</evidence>
<gene>
    <name evidence="6" type="ORF">GCM10025772_00890</name>
</gene>
<evidence type="ECO:0000256" key="2">
    <source>
        <dbReference type="ARBA" id="ARBA00008791"/>
    </source>
</evidence>
<dbReference type="PANTHER" id="PTHR47892:SF1">
    <property type="entry name" value="UNIVERSAL STRESS PROTEIN E"/>
    <property type="match status" value="1"/>
</dbReference>
<dbReference type="SUPFAM" id="SSF52402">
    <property type="entry name" value="Adenine nucleotide alpha hydrolases-like"/>
    <property type="match status" value="1"/>
</dbReference>
<comment type="function">
    <text evidence="4">Required for resistance to DNA-damaging agents.</text>
</comment>
<evidence type="ECO:0000313" key="6">
    <source>
        <dbReference type="EMBL" id="GAA5186098.1"/>
    </source>
</evidence>
<organism evidence="6 7">
    <name type="scientific">Ferrimonas gelatinilytica</name>
    <dbReference type="NCBI Taxonomy" id="1255257"/>
    <lineage>
        <taxon>Bacteria</taxon>
        <taxon>Pseudomonadati</taxon>
        <taxon>Pseudomonadota</taxon>
        <taxon>Gammaproteobacteria</taxon>
        <taxon>Alteromonadales</taxon>
        <taxon>Ferrimonadaceae</taxon>
        <taxon>Ferrimonas</taxon>
    </lineage>
</organism>
<sequence>MKPFLVIVPTPELSTEPLVSALALAQSTGRALLVLHHTANEAQTLSLARCHSLAQQCSDESGQVVQFYSQCGSPLYEAIDSVLRLTPCDLIIKSQDGEPMDWQVLKRSPLPVWMLTPKVRVKKGTVVAALDLGHRSPRVERLNVHVLKQAKCLAQAQGAELHVLYVPVLAGFWKDLDLLNARWRERRAMENKTLPLAWLAGEGVTEERIHVKAGNPGLVIRDMSCALGANTLVLGCVPRRGLMAAIKGEGGLPQQLMAHLSCHLLLVPEKSCVDTPAVNA</sequence>
<evidence type="ECO:0000256" key="3">
    <source>
        <dbReference type="ARBA" id="ARBA00022490"/>
    </source>
</evidence>
<feature type="domain" description="UspA" evidence="5">
    <location>
        <begin position="145"/>
        <end position="268"/>
    </location>
</feature>
<comment type="caution">
    <text evidence="6">The sequence shown here is derived from an EMBL/GenBank/DDBJ whole genome shotgun (WGS) entry which is preliminary data.</text>
</comment>
<evidence type="ECO:0000259" key="5">
    <source>
        <dbReference type="Pfam" id="PF00582"/>
    </source>
</evidence>
<accession>A0ABP9RTG2</accession>
<dbReference type="EMBL" id="BAABLF010000001">
    <property type="protein sequence ID" value="GAA5186098.1"/>
    <property type="molecule type" value="Genomic_DNA"/>
</dbReference>
<comment type="subcellular location">
    <subcellularLocation>
        <location evidence="1">Cytoplasm</location>
    </subcellularLocation>
</comment>
<comment type="similarity">
    <text evidence="2">Belongs to the universal stress protein A family.</text>
</comment>
<keyword evidence="7" id="KW-1185">Reference proteome</keyword>
<dbReference type="Gene3D" id="3.40.50.12370">
    <property type="match status" value="1"/>
</dbReference>
<name>A0ABP9RTG2_9GAMM</name>
<dbReference type="PANTHER" id="PTHR47892">
    <property type="entry name" value="UNIVERSAL STRESS PROTEIN E"/>
    <property type="match status" value="1"/>
</dbReference>
<reference evidence="7" key="1">
    <citation type="journal article" date="2019" name="Int. J. Syst. Evol. Microbiol.">
        <title>The Global Catalogue of Microorganisms (GCM) 10K type strain sequencing project: providing services to taxonomists for standard genome sequencing and annotation.</title>
        <authorList>
            <consortium name="The Broad Institute Genomics Platform"/>
            <consortium name="The Broad Institute Genome Sequencing Center for Infectious Disease"/>
            <person name="Wu L."/>
            <person name="Ma J."/>
        </authorList>
    </citation>
    <scope>NUCLEOTIDE SEQUENCE [LARGE SCALE GENOMIC DNA]</scope>
    <source>
        <strain evidence="7">JCM 18720</strain>
    </source>
</reference>
<protein>
    <recommendedName>
        <fullName evidence="5">UspA domain-containing protein</fullName>
    </recommendedName>
</protein>
<keyword evidence="3" id="KW-0963">Cytoplasm</keyword>
<dbReference type="Proteomes" id="UP001501600">
    <property type="component" value="Unassembled WGS sequence"/>
</dbReference>
<dbReference type="RefSeq" id="WP_345315060.1">
    <property type="nucleotide sequence ID" value="NZ_BAABLF010000001.1"/>
</dbReference>
<dbReference type="Pfam" id="PF00582">
    <property type="entry name" value="Usp"/>
    <property type="match status" value="1"/>
</dbReference>
<evidence type="ECO:0000256" key="1">
    <source>
        <dbReference type="ARBA" id="ARBA00004496"/>
    </source>
</evidence>
<evidence type="ECO:0000313" key="7">
    <source>
        <dbReference type="Proteomes" id="UP001501600"/>
    </source>
</evidence>